<keyword evidence="7 13" id="KW-0378">Hydrolase</keyword>
<reference evidence="15" key="1">
    <citation type="journal article" date="2021" name="PeerJ">
        <title>Extensive microbial diversity within the chicken gut microbiome revealed by metagenomics and culture.</title>
        <authorList>
            <person name="Gilroy R."/>
            <person name="Ravi A."/>
            <person name="Getino M."/>
            <person name="Pursley I."/>
            <person name="Horton D.L."/>
            <person name="Alikhan N.F."/>
            <person name="Baker D."/>
            <person name="Gharbi K."/>
            <person name="Hall N."/>
            <person name="Watson M."/>
            <person name="Adriaenssens E.M."/>
            <person name="Foster-Nyarko E."/>
            <person name="Jarju S."/>
            <person name="Secka A."/>
            <person name="Antonio M."/>
            <person name="Oren A."/>
            <person name="Chaudhuri R.R."/>
            <person name="La Ragione R."/>
            <person name="Hildebrand F."/>
            <person name="Pallen M.J."/>
        </authorList>
    </citation>
    <scope>NUCLEOTIDE SEQUENCE</scope>
    <source>
        <strain evidence="15">CHK175-13533</strain>
    </source>
</reference>
<dbReference type="GO" id="GO:0005737">
    <property type="term" value="C:cytoplasm"/>
    <property type="evidence" value="ECO:0007669"/>
    <property type="project" value="UniProtKB-SubCell"/>
</dbReference>
<evidence type="ECO:0000256" key="4">
    <source>
        <dbReference type="ARBA" id="ARBA00022723"/>
    </source>
</evidence>
<dbReference type="PRINTS" id="PR00696">
    <property type="entry name" value="RSOLVASERUVC"/>
</dbReference>
<dbReference type="InterPro" id="IPR036397">
    <property type="entry name" value="RNaseH_sf"/>
</dbReference>
<keyword evidence="5 13" id="KW-0255">Endonuclease</keyword>
<comment type="subunit">
    <text evidence="13">Homodimer which binds Holliday junction (HJ) DNA. The HJ becomes 2-fold symmetrical on binding to RuvC with unstacked arms; it has a different conformation from HJ DNA in complex with RuvA. In the full resolvosome a probable DNA-RuvA(4)-RuvB(12)-RuvC(2) complex forms which resolves the HJ.</text>
</comment>
<proteinExistence type="inferred from homology"/>
<keyword evidence="2 13" id="KW-0963">Cytoplasm</keyword>
<protein>
    <recommendedName>
        <fullName evidence="13 14">Crossover junction endodeoxyribonuclease RuvC</fullName>
        <ecNumber evidence="13 14">3.1.21.10</ecNumber>
    </recommendedName>
    <alternativeName>
        <fullName evidence="13">Holliday junction nuclease RuvC</fullName>
    </alternativeName>
    <alternativeName>
        <fullName evidence="13">Holliday junction resolvase RuvC</fullName>
    </alternativeName>
</protein>
<feature type="active site" evidence="13">
    <location>
        <position position="139"/>
    </location>
</feature>
<dbReference type="HAMAP" id="MF_00034">
    <property type="entry name" value="RuvC"/>
    <property type="match status" value="1"/>
</dbReference>
<evidence type="ECO:0000256" key="10">
    <source>
        <dbReference type="ARBA" id="ARBA00023172"/>
    </source>
</evidence>
<evidence type="ECO:0000256" key="5">
    <source>
        <dbReference type="ARBA" id="ARBA00022759"/>
    </source>
</evidence>
<feature type="active site" evidence="13">
    <location>
        <position position="7"/>
    </location>
</feature>
<keyword evidence="6 13" id="KW-0227">DNA damage</keyword>
<dbReference type="RefSeq" id="WP_276831597.1">
    <property type="nucleotide sequence ID" value="NZ_DYTQ01000106.1"/>
</dbReference>
<evidence type="ECO:0000256" key="8">
    <source>
        <dbReference type="ARBA" id="ARBA00022842"/>
    </source>
</evidence>
<dbReference type="GO" id="GO:0000287">
    <property type="term" value="F:magnesium ion binding"/>
    <property type="evidence" value="ECO:0007669"/>
    <property type="project" value="UniProtKB-UniRule"/>
</dbReference>
<evidence type="ECO:0000313" key="15">
    <source>
        <dbReference type="EMBL" id="HJH24824.1"/>
    </source>
</evidence>
<evidence type="ECO:0000256" key="2">
    <source>
        <dbReference type="ARBA" id="ARBA00022490"/>
    </source>
</evidence>
<dbReference type="NCBIfam" id="TIGR00228">
    <property type="entry name" value="ruvC"/>
    <property type="match status" value="1"/>
</dbReference>
<evidence type="ECO:0000256" key="9">
    <source>
        <dbReference type="ARBA" id="ARBA00023125"/>
    </source>
</evidence>
<comment type="caution">
    <text evidence="15">The sequence shown here is derived from an EMBL/GenBank/DDBJ whole genome shotgun (WGS) entry which is preliminary data.</text>
</comment>
<evidence type="ECO:0000256" key="13">
    <source>
        <dbReference type="HAMAP-Rule" id="MF_00034"/>
    </source>
</evidence>
<comment type="function">
    <text evidence="13">The RuvA-RuvB-RuvC complex processes Holliday junction (HJ) DNA during genetic recombination and DNA repair. Endonuclease that resolves HJ intermediates. Cleaves cruciform DNA by making single-stranded nicks across the HJ at symmetrical positions within the homologous arms, yielding a 5'-phosphate and a 3'-hydroxyl group; requires a central core of homology in the junction. The consensus cleavage sequence is 5'-(A/T)TT(C/G)-3'. Cleavage occurs on the 3'-side of the TT dinucleotide at the point of strand exchange. HJ branch migration catalyzed by RuvA-RuvB allows RuvC to scan DNA until it finds its consensus sequence, where it cleaves and resolves the cruciform DNA.</text>
</comment>
<keyword evidence="10 13" id="KW-0233">DNA recombination</keyword>
<organism evidence="15 16">
    <name type="scientific">Paenalcaligenes hominis</name>
    <dbReference type="NCBI Taxonomy" id="643674"/>
    <lineage>
        <taxon>Bacteria</taxon>
        <taxon>Pseudomonadati</taxon>
        <taxon>Pseudomonadota</taxon>
        <taxon>Betaproteobacteria</taxon>
        <taxon>Burkholderiales</taxon>
        <taxon>Alcaligenaceae</taxon>
        <taxon>Paenalcaligenes</taxon>
    </lineage>
</organism>
<dbReference type="GO" id="GO:0006310">
    <property type="term" value="P:DNA recombination"/>
    <property type="evidence" value="ECO:0007669"/>
    <property type="project" value="UniProtKB-UniRule"/>
</dbReference>
<reference evidence="15" key="2">
    <citation type="submission" date="2021-09" db="EMBL/GenBank/DDBJ databases">
        <authorList>
            <person name="Gilroy R."/>
        </authorList>
    </citation>
    <scope>NUCLEOTIDE SEQUENCE</scope>
    <source>
        <strain evidence="15">CHK175-13533</strain>
    </source>
</reference>
<dbReference type="Gene3D" id="3.30.420.10">
    <property type="entry name" value="Ribonuclease H-like superfamily/Ribonuclease H"/>
    <property type="match status" value="1"/>
</dbReference>
<keyword evidence="11 13" id="KW-0234">DNA repair</keyword>
<feature type="binding site" evidence="13">
    <location>
        <position position="67"/>
    </location>
    <ligand>
        <name>Mg(2+)</name>
        <dbReference type="ChEBI" id="CHEBI:18420"/>
        <label>2</label>
    </ligand>
</feature>
<sequence>MRILGVDPGLRKTGFGIIQVQGQHLSYVASGTIVVPTDVSLAQRLHVILTHLREIITHHQPTHSAVEQVFVNTNPHSTLLLGQARGAALCALADLGLEVNEYTALQIKKTVVGRGHAAKEQVQQMVQHLLRLNGTPAPDAADALACAICHAHHAPLQQRLIDQNNLATTQLRTRSGRFIGK</sequence>
<dbReference type="InterPro" id="IPR012337">
    <property type="entry name" value="RNaseH-like_sf"/>
</dbReference>
<gene>
    <name evidence="13 15" type="primary">ruvC</name>
    <name evidence="15" type="ORF">K8U84_09745</name>
</gene>
<comment type="catalytic activity">
    <reaction evidence="12 13">
        <text>Endonucleolytic cleavage at a junction such as a reciprocal single-stranded crossover between two homologous DNA duplexes (Holliday junction).</text>
        <dbReference type="EC" id="3.1.21.10"/>
    </reaction>
</comment>
<comment type="subcellular location">
    <subcellularLocation>
        <location evidence="13">Cytoplasm</location>
    </subcellularLocation>
</comment>
<evidence type="ECO:0000256" key="14">
    <source>
        <dbReference type="NCBIfam" id="TIGR00228"/>
    </source>
</evidence>
<dbReference type="CDD" id="cd16962">
    <property type="entry name" value="RuvC"/>
    <property type="match status" value="1"/>
</dbReference>
<dbReference type="PROSITE" id="PS01321">
    <property type="entry name" value="RUVC"/>
    <property type="match status" value="1"/>
</dbReference>
<dbReference type="GO" id="GO:0006281">
    <property type="term" value="P:DNA repair"/>
    <property type="evidence" value="ECO:0007669"/>
    <property type="project" value="UniProtKB-UniRule"/>
</dbReference>
<dbReference type="InterPro" id="IPR002176">
    <property type="entry name" value="X-over_junc_endoDNase_RuvC"/>
</dbReference>
<evidence type="ECO:0000256" key="7">
    <source>
        <dbReference type="ARBA" id="ARBA00022801"/>
    </source>
</evidence>
<feature type="binding site" evidence="13">
    <location>
        <position position="139"/>
    </location>
    <ligand>
        <name>Mg(2+)</name>
        <dbReference type="ChEBI" id="CHEBI:18420"/>
        <label>1</label>
    </ligand>
</feature>
<evidence type="ECO:0000256" key="1">
    <source>
        <dbReference type="ARBA" id="ARBA00009518"/>
    </source>
</evidence>
<comment type="similarity">
    <text evidence="1 13">Belongs to the RuvC family.</text>
</comment>
<dbReference type="SUPFAM" id="SSF53098">
    <property type="entry name" value="Ribonuclease H-like"/>
    <property type="match status" value="1"/>
</dbReference>
<dbReference type="InterPro" id="IPR020563">
    <property type="entry name" value="X-over_junc_endoDNase_Mg_BS"/>
</dbReference>
<dbReference type="EMBL" id="DYTQ01000106">
    <property type="protein sequence ID" value="HJH24824.1"/>
    <property type="molecule type" value="Genomic_DNA"/>
</dbReference>
<dbReference type="FunFam" id="3.30.420.10:FF:000002">
    <property type="entry name" value="Crossover junction endodeoxyribonuclease RuvC"/>
    <property type="match status" value="1"/>
</dbReference>
<dbReference type="PANTHER" id="PTHR30194">
    <property type="entry name" value="CROSSOVER JUNCTION ENDODEOXYRIBONUCLEASE RUVC"/>
    <property type="match status" value="1"/>
</dbReference>
<keyword evidence="8 13" id="KW-0460">Magnesium</keyword>
<dbReference type="AlphaFoldDB" id="A0A9D2VHR5"/>
<comment type="cofactor">
    <cofactor evidence="13">
        <name>Mg(2+)</name>
        <dbReference type="ChEBI" id="CHEBI:18420"/>
    </cofactor>
    <text evidence="13">Binds 2 Mg(2+) ion per subunit.</text>
</comment>
<evidence type="ECO:0000256" key="3">
    <source>
        <dbReference type="ARBA" id="ARBA00022722"/>
    </source>
</evidence>
<evidence type="ECO:0000256" key="12">
    <source>
        <dbReference type="ARBA" id="ARBA00029354"/>
    </source>
</evidence>
<accession>A0A9D2VHR5</accession>
<dbReference type="PANTHER" id="PTHR30194:SF3">
    <property type="entry name" value="CROSSOVER JUNCTION ENDODEOXYRIBONUCLEASE RUVC"/>
    <property type="match status" value="1"/>
</dbReference>
<keyword evidence="4 13" id="KW-0479">Metal-binding</keyword>
<evidence type="ECO:0000313" key="16">
    <source>
        <dbReference type="Proteomes" id="UP000700248"/>
    </source>
</evidence>
<feature type="active site" evidence="13">
    <location>
        <position position="67"/>
    </location>
</feature>
<feature type="binding site" evidence="13">
    <location>
        <position position="7"/>
    </location>
    <ligand>
        <name>Mg(2+)</name>
        <dbReference type="ChEBI" id="CHEBI:18420"/>
        <label>1</label>
    </ligand>
</feature>
<keyword evidence="3 13" id="KW-0540">Nuclease</keyword>
<name>A0A9D2VHR5_9BURK</name>
<dbReference type="Proteomes" id="UP000700248">
    <property type="component" value="Unassembled WGS sequence"/>
</dbReference>
<dbReference type="GO" id="GO:0003677">
    <property type="term" value="F:DNA binding"/>
    <property type="evidence" value="ECO:0007669"/>
    <property type="project" value="UniProtKB-KW"/>
</dbReference>
<dbReference type="Pfam" id="PF02075">
    <property type="entry name" value="RuvC"/>
    <property type="match status" value="1"/>
</dbReference>
<keyword evidence="9 13" id="KW-0238">DNA-binding</keyword>
<evidence type="ECO:0000256" key="11">
    <source>
        <dbReference type="ARBA" id="ARBA00023204"/>
    </source>
</evidence>
<evidence type="ECO:0000256" key="6">
    <source>
        <dbReference type="ARBA" id="ARBA00022763"/>
    </source>
</evidence>
<dbReference type="EC" id="3.1.21.10" evidence="13 14"/>
<dbReference type="GO" id="GO:0008821">
    <property type="term" value="F:crossover junction DNA endonuclease activity"/>
    <property type="evidence" value="ECO:0007669"/>
    <property type="project" value="UniProtKB-UniRule"/>
</dbReference>
<dbReference type="GO" id="GO:0048476">
    <property type="term" value="C:Holliday junction resolvase complex"/>
    <property type="evidence" value="ECO:0007669"/>
    <property type="project" value="UniProtKB-UniRule"/>
</dbReference>